<evidence type="ECO:0000259" key="7">
    <source>
        <dbReference type="SMART" id="SM01005"/>
    </source>
</evidence>
<dbReference type="GO" id="GO:0008784">
    <property type="term" value="F:alanine racemase activity"/>
    <property type="evidence" value="ECO:0007669"/>
    <property type="project" value="UniProtKB-UniRule"/>
</dbReference>
<dbReference type="Gene3D" id="3.20.20.10">
    <property type="entry name" value="Alanine racemase"/>
    <property type="match status" value="1"/>
</dbReference>
<keyword evidence="9" id="KW-1185">Reference proteome</keyword>
<comment type="pathway">
    <text evidence="4">Amino-acid biosynthesis; D-alanine biosynthesis; D-alanine from L-alanine: step 1/1.</text>
</comment>
<feature type="domain" description="Alanine racemase C-terminal" evidence="7">
    <location>
        <begin position="256"/>
        <end position="388"/>
    </location>
</feature>
<dbReference type="PROSITE" id="PS00395">
    <property type="entry name" value="ALANINE_RACEMASE"/>
    <property type="match status" value="1"/>
</dbReference>
<dbReference type="NCBIfam" id="TIGR00492">
    <property type="entry name" value="alr"/>
    <property type="match status" value="1"/>
</dbReference>
<dbReference type="PANTHER" id="PTHR30511:SF0">
    <property type="entry name" value="ALANINE RACEMASE, CATABOLIC-RELATED"/>
    <property type="match status" value="1"/>
</dbReference>
<dbReference type="GO" id="GO:0005829">
    <property type="term" value="C:cytosol"/>
    <property type="evidence" value="ECO:0007669"/>
    <property type="project" value="TreeGrafter"/>
</dbReference>
<dbReference type="Gene3D" id="2.40.37.10">
    <property type="entry name" value="Lyase, Ornithine Decarboxylase, Chain A, domain 1"/>
    <property type="match status" value="1"/>
</dbReference>
<dbReference type="InterPro" id="IPR009006">
    <property type="entry name" value="Ala_racemase/Decarboxylase_C"/>
</dbReference>
<dbReference type="InterPro" id="IPR011079">
    <property type="entry name" value="Ala_racemase_C"/>
</dbReference>
<protein>
    <recommendedName>
        <fullName evidence="4">Alanine racemase</fullName>
        <ecNumber evidence="4">5.1.1.1</ecNumber>
    </recommendedName>
</protein>
<dbReference type="UniPathway" id="UPA00042">
    <property type="reaction ID" value="UER00497"/>
</dbReference>
<accession>A0A540V9U4</accession>
<evidence type="ECO:0000256" key="2">
    <source>
        <dbReference type="ARBA" id="ARBA00022898"/>
    </source>
</evidence>
<dbReference type="InterPro" id="IPR029066">
    <property type="entry name" value="PLP-binding_barrel"/>
</dbReference>
<dbReference type="FunFam" id="3.20.20.10:FF:000002">
    <property type="entry name" value="Alanine racemase"/>
    <property type="match status" value="1"/>
</dbReference>
<keyword evidence="2 4" id="KW-0663">Pyridoxal phosphate</keyword>
<dbReference type="PANTHER" id="PTHR30511">
    <property type="entry name" value="ALANINE RACEMASE"/>
    <property type="match status" value="1"/>
</dbReference>
<evidence type="ECO:0000256" key="3">
    <source>
        <dbReference type="ARBA" id="ARBA00023235"/>
    </source>
</evidence>
<comment type="similarity">
    <text evidence="4">Belongs to the alanine racemase family.</text>
</comment>
<feature type="active site" description="Proton acceptor; specific for D-alanine" evidence="4">
    <location>
        <position position="49"/>
    </location>
</feature>
<proteinExistence type="inferred from homology"/>
<dbReference type="CDD" id="cd00430">
    <property type="entry name" value="PLPDE_III_AR"/>
    <property type="match status" value="1"/>
</dbReference>
<dbReference type="EMBL" id="VIGC01000038">
    <property type="protein sequence ID" value="TQE93529.1"/>
    <property type="molecule type" value="Genomic_DNA"/>
</dbReference>
<dbReference type="RefSeq" id="WP_141612137.1">
    <property type="nucleotide sequence ID" value="NZ_VIGC02000038.1"/>
</dbReference>
<name>A0A540V9U4_9CHLR</name>
<sequence>MQGNVQVSRFGDGVGRPTWIEIQREALVENVRQIRRRIGPERLLMAVVKANGYGHDASLVAPIFLEAGADRLAVATLAEAVPLRQAGVTAPILILGYTPAWQAEAAVRLELTATVYDLETARALDQAAAALGRRIPVHVKVNTGMNRLGLLPEAVPPFLAALQMYRHLDVEGIFTHFATADAEDKTFAHEQLGRFQRLLAELEAAGLRPPLAHAANSAATLTLPQAHLDMVRCGIALYGLDPDVDECPLPPGFRPALSWKAQVAHVMALQPGDGVSYGHEFVASRPMVAAVIPVGYADGFPRAPLHWRNVLIHGAPAPILGRVCMDQTIVDVTDIVASAGPVRQGDEVVLIGRQGRQELSAEEVGRRLGTINYDVVSRILARVPRVLVG</sequence>
<evidence type="ECO:0000313" key="8">
    <source>
        <dbReference type="EMBL" id="TQE93529.1"/>
    </source>
</evidence>
<dbReference type="SUPFAM" id="SSF50621">
    <property type="entry name" value="Alanine racemase C-terminal domain-like"/>
    <property type="match status" value="1"/>
</dbReference>
<dbReference type="SMART" id="SM01005">
    <property type="entry name" value="Ala_racemase_C"/>
    <property type="match status" value="1"/>
</dbReference>
<dbReference type="FunCoup" id="A0A540V9U4">
    <property type="interactions" value="332"/>
</dbReference>
<evidence type="ECO:0000256" key="1">
    <source>
        <dbReference type="ARBA" id="ARBA00001933"/>
    </source>
</evidence>
<feature type="binding site" evidence="4 6">
    <location>
        <position position="147"/>
    </location>
    <ligand>
        <name>substrate</name>
    </ligand>
</feature>
<comment type="catalytic activity">
    <reaction evidence="4">
        <text>L-alanine = D-alanine</text>
        <dbReference type="Rhea" id="RHEA:20249"/>
        <dbReference type="ChEBI" id="CHEBI:57416"/>
        <dbReference type="ChEBI" id="CHEBI:57972"/>
        <dbReference type="EC" id="5.1.1.1"/>
    </reaction>
</comment>
<evidence type="ECO:0000256" key="6">
    <source>
        <dbReference type="PIRSR" id="PIRSR600821-52"/>
    </source>
</evidence>
<dbReference type="InterPro" id="IPR001608">
    <property type="entry name" value="Ala_racemase_N"/>
</dbReference>
<reference evidence="8 9" key="1">
    <citation type="submission" date="2019-06" db="EMBL/GenBank/DDBJ databases">
        <title>Genome sequence of Litorilinea aerophila BAA-2444.</title>
        <authorList>
            <person name="Maclea K.S."/>
            <person name="Maurais E.G."/>
            <person name="Iannazzi L.C."/>
        </authorList>
    </citation>
    <scope>NUCLEOTIDE SEQUENCE [LARGE SCALE GENOMIC DNA]</scope>
    <source>
        <strain evidence="8 9">ATCC BAA-2444</strain>
    </source>
</reference>
<evidence type="ECO:0000256" key="5">
    <source>
        <dbReference type="PIRSR" id="PIRSR600821-50"/>
    </source>
</evidence>
<evidence type="ECO:0000256" key="4">
    <source>
        <dbReference type="HAMAP-Rule" id="MF_01201"/>
    </source>
</evidence>
<dbReference type="PRINTS" id="PR00992">
    <property type="entry name" value="ALARACEMASE"/>
</dbReference>
<dbReference type="InterPro" id="IPR020622">
    <property type="entry name" value="Ala_racemase_pyridoxalP-BS"/>
</dbReference>
<evidence type="ECO:0000313" key="9">
    <source>
        <dbReference type="Proteomes" id="UP000317371"/>
    </source>
</evidence>
<dbReference type="Proteomes" id="UP000317371">
    <property type="component" value="Unassembled WGS sequence"/>
</dbReference>
<comment type="cofactor">
    <cofactor evidence="1 4 5">
        <name>pyridoxal 5'-phosphate</name>
        <dbReference type="ChEBI" id="CHEBI:597326"/>
    </cofactor>
</comment>
<dbReference type="GO" id="GO:0030170">
    <property type="term" value="F:pyridoxal phosphate binding"/>
    <property type="evidence" value="ECO:0007669"/>
    <property type="project" value="UniProtKB-UniRule"/>
</dbReference>
<dbReference type="GO" id="GO:0009252">
    <property type="term" value="P:peptidoglycan biosynthetic process"/>
    <property type="evidence" value="ECO:0007669"/>
    <property type="project" value="TreeGrafter"/>
</dbReference>
<feature type="active site" description="Proton acceptor; specific for L-alanine" evidence="4">
    <location>
        <position position="277"/>
    </location>
</feature>
<dbReference type="Pfam" id="PF01168">
    <property type="entry name" value="Ala_racemase_N"/>
    <property type="match status" value="1"/>
</dbReference>
<gene>
    <name evidence="8" type="primary">alr</name>
    <name evidence="8" type="ORF">FKZ61_21045</name>
</gene>
<dbReference type="Pfam" id="PF00842">
    <property type="entry name" value="Ala_racemase_C"/>
    <property type="match status" value="1"/>
</dbReference>
<feature type="binding site" evidence="4 6">
    <location>
        <position position="325"/>
    </location>
    <ligand>
        <name>substrate</name>
    </ligand>
</feature>
<feature type="modified residue" description="N6-(pyridoxal phosphate)lysine" evidence="4 5">
    <location>
        <position position="49"/>
    </location>
</feature>
<comment type="caution">
    <text evidence="8">The sequence shown here is derived from an EMBL/GenBank/DDBJ whole genome shotgun (WGS) entry which is preliminary data.</text>
</comment>
<keyword evidence="3 4" id="KW-0413">Isomerase</keyword>
<dbReference type="AlphaFoldDB" id="A0A540V9U4"/>
<dbReference type="GO" id="GO:0030632">
    <property type="term" value="P:D-alanine biosynthetic process"/>
    <property type="evidence" value="ECO:0007669"/>
    <property type="project" value="UniProtKB-UniRule"/>
</dbReference>
<dbReference type="InterPro" id="IPR000821">
    <property type="entry name" value="Ala_racemase"/>
</dbReference>
<comment type="function">
    <text evidence="4">Catalyzes the interconversion of L-alanine and D-alanine. May also act on other amino acids.</text>
</comment>
<dbReference type="InParanoid" id="A0A540V9U4"/>
<dbReference type="OrthoDB" id="9813814at2"/>
<organism evidence="8 9">
    <name type="scientific">Litorilinea aerophila</name>
    <dbReference type="NCBI Taxonomy" id="1204385"/>
    <lineage>
        <taxon>Bacteria</taxon>
        <taxon>Bacillati</taxon>
        <taxon>Chloroflexota</taxon>
        <taxon>Caldilineae</taxon>
        <taxon>Caldilineales</taxon>
        <taxon>Caldilineaceae</taxon>
        <taxon>Litorilinea</taxon>
    </lineage>
</organism>
<dbReference type="SUPFAM" id="SSF51419">
    <property type="entry name" value="PLP-binding barrel"/>
    <property type="match status" value="1"/>
</dbReference>
<dbReference type="EC" id="5.1.1.1" evidence="4"/>
<dbReference type="HAMAP" id="MF_01201">
    <property type="entry name" value="Ala_racemase"/>
    <property type="match status" value="1"/>
</dbReference>